<dbReference type="Pfam" id="PF14584">
    <property type="entry name" value="DUF4446"/>
    <property type="match status" value="1"/>
</dbReference>
<protein>
    <submittedName>
        <fullName evidence="2">DUF4446 family protein</fullName>
    </submittedName>
</protein>
<evidence type="ECO:0000313" key="3">
    <source>
        <dbReference type="Proteomes" id="UP000808388"/>
    </source>
</evidence>
<proteinExistence type="predicted"/>
<evidence type="ECO:0000256" key="1">
    <source>
        <dbReference type="SAM" id="Phobius"/>
    </source>
</evidence>
<dbReference type="InterPro" id="IPR027981">
    <property type="entry name" value="DUF4446"/>
</dbReference>
<keyword evidence="1" id="KW-0472">Membrane</keyword>
<accession>A0A9D6QU00</accession>
<dbReference type="EMBL" id="JACQCQ010000009">
    <property type="protein sequence ID" value="MBI3627667.1"/>
    <property type="molecule type" value="Genomic_DNA"/>
</dbReference>
<evidence type="ECO:0000313" key="2">
    <source>
        <dbReference type="EMBL" id="MBI3627667.1"/>
    </source>
</evidence>
<sequence length="214" mass="23956">MSSNLTPAVSNGIEKTVIPATVSEACPPKFCSAKFWQVRIHPLPSHKAGREAAFDVQTKHMSPTIPQIEIALGTLILFFLAFGYFLYDTRKKLVRLFLNKVPESHEEFLSQIVRHVERHENNFNTLIPKIEALESLANRSFQKIGFIRFNPFADTGGDQSFSLAILDQENNGIIISSLYGREGTRVYAKAVDHGVPKQPISGEEEEVLARAMSK</sequence>
<gene>
    <name evidence="2" type="ORF">HY220_02900</name>
</gene>
<organism evidence="2 3">
    <name type="scientific">Candidatus Sungiibacteriota bacterium</name>
    <dbReference type="NCBI Taxonomy" id="2750080"/>
    <lineage>
        <taxon>Bacteria</taxon>
        <taxon>Candidatus Sungiibacteriota</taxon>
    </lineage>
</organism>
<dbReference type="Proteomes" id="UP000808388">
    <property type="component" value="Unassembled WGS sequence"/>
</dbReference>
<keyword evidence="1" id="KW-1133">Transmembrane helix</keyword>
<keyword evidence="1" id="KW-0812">Transmembrane</keyword>
<name>A0A9D6QU00_9BACT</name>
<comment type="caution">
    <text evidence="2">The sequence shown here is derived from an EMBL/GenBank/DDBJ whole genome shotgun (WGS) entry which is preliminary data.</text>
</comment>
<reference evidence="2" key="1">
    <citation type="submission" date="2020-07" db="EMBL/GenBank/DDBJ databases">
        <title>Huge and variable diversity of episymbiotic CPR bacteria and DPANN archaea in groundwater ecosystems.</title>
        <authorList>
            <person name="He C.Y."/>
            <person name="Keren R."/>
            <person name="Whittaker M."/>
            <person name="Farag I.F."/>
            <person name="Doudna J."/>
            <person name="Cate J.H.D."/>
            <person name="Banfield J.F."/>
        </authorList>
    </citation>
    <scope>NUCLEOTIDE SEQUENCE</scope>
    <source>
        <strain evidence="2">NC_groundwater_972_Pr1_S-0.2um_49_27</strain>
    </source>
</reference>
<dbReference type="AlphaFoldDB" id="A0A9D6QU00"/>
<feature type="transmembrane region" description="Helical" evidence="1">
    <location>
        <begin position="70"/>
        <end position="87"/>
    </location>
</feature>